<dbReference type="Proteomes" id="UP001152523">
    <property type="component" value="Unassembled WGS sequence"/>
</dbReference>
<organism evidence="1 2">
    <name type="scientific">Cuscuta epithymum</name>
    <dbReference type="NCBI Taxonomy" id="186058"/>
    <lineage>
        <taxon>Eukaryota</taxon>
        <taxon>Viridiplantae</taxon>
        <taxon>Streptophyta</taxon>
        <taxon>Embryophyta</taxon>
        <taxon>Tracheophyta</taxon>
        <taxon>Spermatophyta</taxon>
        <taxon>Magnoliopsida</taxon>
        <taxon>eudicotyledons</taxon>
        <taxon>Gunneridae</taxon>
        <taxon>Pentapetalae</taxon>
        <taxon>asterids</taxon>
        <taxon>lamiids</taxon>
        <taxon>Solanales</taxon>
        <taxon>Convolvulaceae</taxon>
        <taxon>Cuscuteae</taxon>
        <taxon>Cuscuta</taxon>
        <taxon>Cuscuta subgen. Cuscuta</taxon>
    </lineage>
</organism>
<name>A0AAV0C962_9ASTE</name>
<gene>
    <name evidence="1" type="ORF">CEPIT_LOCUS2378</name>
</gene>
<accession>A0AAV0C962</accession>
<proteinExistence type="predicted"/>
<protein>
    <submittedName>
        <fullName evidence="1">Uncharacterized protein</fullName>
    </submittedName>
</protein>
<dbReference type="AlphaFoldDB" id="A0AAV0C962"/>
<keyword evidence="2" id="KW-1185">Reference proteome</keyword>
<comment type="caution">
    <text evidence="1">The sequence shown here is derived from an EMBL/GenBank/DDBJ whole genome shotgun (WGS) entry which is preliminary data.</text>
</comment>
<dbReference type="EMBL" id="CAMAPF010000012">
    <property type="protein sequence ID" value="CAH9066156.1"/>
    <property type="molecule type" value="Genomic_DNA"/>
</dbReference>
<evidence type="ECO:0000313" key="2">
    <source>
        <dbReference type="Proteomes" id="UP001152523"/>
    </source>
</evidence>
<reference evidence="1" key="1">
    <citation type="submission" date="2022-07" db="EMBL/GenBank/DDBJ databases">
        <authorList>
            <person name="Macas J."/>
            <person name="Novak P."/>
            <person name="Neumann P."/>
        </authorList>
    </citation>
    <scope>NUCLEOTIDE SEQUENCE</scope>
</reference>
<evidence type="ECO:0000313" key="1">
    <source>
        <dbReference type="EMBL" id="CAH9066156.1"/>
    </source>
</evidence>
<sequence length="103" mass="12114">MEISPHNYSIPFTNIPKSYVVLHSLILDYTLQINLKLSHIFQFQLLLKSLTPKSRGGSRISRWGGLKNLIDNTLNFFQNKQKLKYKFVNNRVYIYTEGNFFSI</sequence>